<keyword evidence="18" id="KW-1185">Reference proteome</keyword>
<evidence type="ECO:0000313" key="18">
    <source>
        <dbReference type="Proteomes" id="UP000326364"/>
    </source>
</evidence>
<keyword evidence="7 9" id="KW-0472">Membrane</keyword>
<comment type="similarity">
    <text evidence="9 11">Belongs to the TonB-dependent receptor family.</text>
</comment>
<accession>A0A5J5IAT9</accession>
<dbReference type="EMBL" id="VYQB01000001">
    <property type="protein sequence ID" value="KAA9021353.1"/>
    <property type="molecule type" value="Genomic_DNA"/>
</dbReference>
<keyword evidence="2 9" id="KW-0813">Transport</keyword>
<evidence type="ECO:0000256" key="6">
    <source>
        <dbReference type="ARBA" id="ARBA00023077"/>
    </source>
</evidence>
<evidence type="ECO:0000256" key="3">
    <source>
        <dbReference type="ARBA" id="ARBA00022452"/>
    </source>
</evidence>
<comment type="subcellular location">
    <subcellularLocation>
        <location evidence="1 9">Cell outer membrane</location>
        <topology evidence="1 9">Multi-pass membrane protein</topology>
    </subcellularLocation>
</comment>
<dbReference type="InterPro" id="IPR012910">
    <property type="entry name" value="Plug_dom"/>
</dbReference>
<dbReference type="PANTHER" id="PTHR47234">
    <property type="match status" value="1"/>
</dbReference>
<organism evidence="16 17">
    <name type="scientific">Sphingobium limneticum</name>
    <dbReference type="NCBI Taxonomy" id="1007511"/>
    <lineage>
        <taxon>Bacteria</taxon>
        <taxon>Pseudomonadati</taxon>
        <taxon>Pseudomonadota</taxon>
        <taxon>Alphaproteobacteria</taxon>
        <taxon>Sphingomonadales</taxon>
        <taxon>Sphingomonadaceae</taxon>
        <taxon>Sphingobium</taxon>
    </lineage>
</organism>
<name>A0A5J5IAT9_9SPHN</name>
<dbReference type="PROSITE" id="PS52016">
    <property type="entry name" value="TONB_DEPENDENT_REC_3"/>
    <property type="match status" value="1"/>
</dbReference>
<evidence type="ECO:0000256" key="1">
    <source>
        <dbReference type="ARBA" id="ARBA00004571"/>
    </source>
</evidence>
<reference evidence="17 18" key="1">
    <citation type="submission" date="2019-09" db="EMBL/GenBank/DDBJ databases">
        <authorList>
            <person name="Feng G."/>
        </authorList>
    </citation>
    <scope>NUCLEOTIDE SEQUENCE [LARGE SCALE GENOMIC DNA]</scope>
    <source>
        <strain evidence="16 17">KACC 19283</strain>
        <strain evidence="15 18">KACC 19284</strain>
    </source>
</reference>
<feature type="signal peptide" evidence="12">
    <location>
        <begin position="1"/>
        <end position="24"/>
    </location>
</feature>
<evidence type="ECO:0000256" key="4">
    <source>
        <dbReference type="ARBA" id="ARBA00022692"/>
    </source>
</evidence>
<evidence type="ECO:0000256" key="8">
    <source>
        <dbReference type="ARBA" id="ARBA00023237"/>
    </source>
</evidence>
<dbReference type="InterPro" id="IPR036942">
    <property type="entry name" value="Beta-barrel_TonB_sf"/>
</dbReference>
<gene>
    <name evidence="16" type="ORF">F4U95_01260</name>
    <name evidence="15" type="ORF">F4U96_01260</name>
</gene>
<feature type="chain" id="PRO_5023858013" evidence="12">
    <location>
        <begin position="25"/>
        <end position="970"/>
    </location>
</feature>
<feature type="domain" description="TonB-dependent receptor plug" evidence="14">
    <location>
        <begin position="51"/>
        <end position="157"/>
    </location>
</feature>
<comment type="caution">
    <text evidence="16">The sequence shown here is derived from an EMBL/GenBank/DDBJ whole genome shotgun (WGS) entry which is preliminary data.</text>
</comment>
<dbReference type="InterPro" id="IPR037066">
    <property type="entry name" value="Plug_dom_sf"/>
</dbReference>
<evidence type="ECO:0000313" key="15">
    <source>
        <dbReference type="EMBL" id="KAA9021353.1"/>
    </source>
</evidence>
<keyword evidence="16" id="KW-0675">Receptor</keyword>
<dbReference type="InterPro" id="IPR010917">
    <property type="entry name" value="TonB_rcpt_CS"/>
</dbReference>
<proteinExistence type="inferred from homology"/>
<dbReference type="GO" id="GO:0009279">
    <property type="term" value="C:cell outer membrane"/>
    <property type="evidence" value="ECO:0007669"/>
    <property type="project" value="UniProtKB-SubCell"/>
</dbReference>
<dbReference type="Pfam" id="PF00593">
    <property type="entry name" value="TonB_dep_Rec_b-barrel"/>
    <property type="match status" value="1"/>
</dbReference>
<evidence type="ECO:0000313" key="17">
    <source>
        <dbReference type="Proteomes" id="UP000325933"/>
    </source>
</evidence>
<dbReference type="RefSeq" id="WP_120253183.1">
    <property type="nucleotide sequence ID" value="NZ_VYPZ01000001.1"/>
</dbReference>
<protein>
    <submittedName>
        <fullName evidence="16">TonB-dependent receptor</fullName>
    </submittedName>
</protein>
<sequence>MRQYRVKLCCAVAAAALLPGAAMAQAPQASEASGATDIVVTGTRIKRPDLESNSPQTVVSSEEFRYQGATTVEGVLNRLPQFTADANENVSNGSDGTSNINLRNLGSNRVLVLVNGQRMLPQQAIDLNFVPSSLVERVDILSGGASAVYGSDALSGVVNFVLKDNLDGIRIDAQTGFYQHDNNNSAVRSLLDDKGYQKAKGSVLDGGKQDITISAGKNFADGRGNITAYAGYRHYNPVRQSTRDVSSCALQQADDAGTALFCGGSSNTPYGTFVPLEGAFQGQTLTNNKNGTQTFVPYDNSYAYNYAPDNYFQRSEERITAGAFAKFELSKAAEVYGSFMFMRDHTFSQVAPSAIFLGSPFAITCNNPLASASQLNTLCGSKAGTGQTADALVGYRMSIAPRRDDLKHTDYRYTAGVRGDLGSGFSYDVNYLYSLVRFKERYLNNVDAIKAQRALDVVTVNGTPTCRSVVDGTDPNCVPVNVFAAGGVTAEQGAYLFTPSNTSSRNAQQVFSGTLSGDLGQMGITSPWASRGVGIALGAEHRRETLNYFADEIAQQGGATNADGIISVTEGYGEIEIPLISDMPFIRSLTINGGLRYSSYSNEQKSTGFQSKFNVWTYKGELSWQPVDDLRLRASYNHAIRAPNIGELFASQSVGNVAGQDPCSGANPVASRETCALTGVTAAQYGNIIECPADTCSALGGGNRNLRPETADTITAGFVLTPRSLRNFSLSVDYYKIKVKDYIGALDASLIISQCAETGDAYYCGLFNRDPRSGAIFGQNGYIVSTTLNTGYLKTSGIDITADYTFGIGKMGRFNVNMVGTWLDKQVAQPLPGLGSYDCKGLFGYTCGQPSPEWRHVARFTWMAPSDTVLSLSWRHIGGTKLSSLSDNAALSGTPSVINRKIDDYNYFDLSLTQSIGKQLTLRAGMNNMFDKDPPAIAAGILSSFGNGNTYPGVYDSLGRNIFIGATVNF</sequence>
<dbReference type="Proteomes" id="UP000326364">
    <property type="component" value="Unassembled WGS sequence"/>
</dbReference>
<evidence type="ECO:0000256" key="2">
    <source>
        <dbReference type="ARBA" id="ARBA00022448"/>
    </source>
</evidence>
<feature type="domain" description="TonB-dependent receptor-like beta-barrel" evidence="13">
    <location>
        <begin position="400"/>
        <end position="928"/>
    </location>
</feature>
<keyword evidence="3 9" id="KW-1134">Transmembrane beta strand</keyword>
<feature type="short sequence motif" description="TonB C-terminal box" evidence="10">
    <location>
        <begin position="953"/>
        <end position="970"/>
    </location>
</feature>
<evidence type="ECO:0000256" key="11">
    <source>
        <dbReference type="RuleBase" id="RU003357"/>
    </source>
</evidence>
<keyword evidence="5 12" id="KW-0732">Signal</keyword>
<evidence type="ECO:0000256" key="9">
    <source>
        <dbReference type="PROSITE-ProRule" id="PRU01360"/>
    </source>
</evidence>
<keyword evidence="6 11" id="KW-0798">TonB box</keyword>
<evidence type="ECO:0000313" key="16">
    <source>
        <dbReference type="EMBL" id="KAA9033715.1"/>
    </source>
</evidence>
<dbReference type="Proteomes" id="UP000325933">
    <property type="component" value="Unassembled WGS sequence"/>
</dbReference>
<dbReference type="SUPFAM" id="SSF56935">
    <property type="entry name" value="Porins"/>
    <property type="match status" value="1"/>
</dbReference>
<dbReference type="AlphaFoldDB" id="A0A5J5IAT9"/>
<dbReference type="Gene3D" id="2.40.170.20">
    <property type="entry name" value="TonB-dependent receptor, beta-barrel domain"/>
    <property type="match status" value="1"/>
</dbReference>
<keyword evidence="8 9" id="KW-0998">Cell outer membrane</keyword>
<evidence type="ECO:0000256" key="12">
    <source>
        <dbReference type="SAM" id="SignalP"/>
    </source>
</evidence>
<evidence type="ECO:0000259" key="13">
    <source>
        <dbReference type="Pfam" id="PF00593"/>
    </source>
</evidence>
<dbReference type="Pfam" id="PF07715">
    <property type="entry name" value="Plug"/>
    <property type="match status" value="1"/>
</dbReference>
<evidence type="ECO:0000256" key="10">
    <source>
        <dbReference type="PROSITE-ProRule" id="PRU10144"/>
    </source>
</evidence>
<evidence type="ECO:0000256" key="7">
    <source>
        <dbReference type="ARBA" id="ARBA00023136"/>
    </source>
</evidence>
<dbReference type="InterPro" id="IPR000531">
    <property type="entry name" value="Beta-barrel_TonB"/>
</dbReference>
<dbReference type="EMBL" id="VYQA01000001">
    <property type="protein sequence ID" value="KAA9033715.1"/>
    <property type="molecule type" value="Genomic_DNA"/>
</dbReference>
<evidence type="ECO:0000259" key="14">
    <source>
        <dbReference type="Pfam" id="PF07715"/>
    </source>
</evidence>
<dbReference type="Gene3D" id="2.170.130.10">
    <property type="entry name" value="TonB-dependent receptor, plug domain"/>
    <property type="match status" value="1"/>
</dbReference>
<dbReference type="PROSITE" id="PS01156">
    <property type="entry name" value="TONB_DEPENDENT_REC_2"/>
    <property type="match status" value="1"/>
</dbReference>
<evidence type="ECO:0000256" key="5">
    <source>
        <dbReference type="ARBA" id="ARBA00022729"/>
    </source>
</evidence>
<dbReference type="PANTHER" id="PTHR47234:SF2">
    <property type="entry name" value="TONB-DEPENDENT RECEPTOR"/>
    <property type="match status" value="1"/>
</dbReference>
<keyword evidence="4 9" id="KW-0812">Transmembrane</keyword>
<dbReference type="InterPro" id="IPR039426">
    <property type="entry name" value="TonB-dep_rcpt-like"/>
</dbReference>